<gene>
    <name evidence="2" type="primary">birA</name>
    <name evidence="4" type="ORF">QX51_11340</name>
</gene>
<dbReference type="STRING" id="1577792.QX51_11340"/>
<feature type="binding site" evidence="2">
    <location>
        <position position="184"/>
    </location>
    <ligand>
        <name>biotin</name>
        <dbReference type="ChEBI" id="CHEBI:57586"/>
    </ligand>
</feature>
<evidence type="ECO:0000313" key="5">
    <source>
        <dbReference type="Proteomes" id="UP000031189"/>
    </source>
</evidence>
<sequence>MRDKIIKVILDSGEDFVSGEELSKQLGISRTAIWKHINILREEGYDIESVNKKGYRLISSPKDLLNPQNIYHNLRTEIIGKNIIHLECVDSTNDYLKKIGNGVQEGTVVISEEQTKGKGRLGRNWQSKSKEGIWMSIILKPEIIPYKAPFITLIAGAAIVKALNNLQVPAKVKWPNDIIINNKKVSGILTELSAEIERVNYVVVGIGMNVKNLDFDKELEEKATSLYKENYCISRVEVISQVLYEFEKLYKDYIENNYKEETLRICREYSAIINKDVYIIKGDEKELVKCIDISNEGNLIVRDGNNNVQEILSGEVSIRGVKGYV</sequence>
<feature type="binding site" evidence="2">
    <location>
        <begin position="91"/>
        <end position="93"/>
    </location>
    <ligand>
        <name>biotin</name>
        <dbReference type="ChEBI" id="CHEBI:57586"/>
    </ligand>
</feature>
<evidence type="ECO:0000313" key="4">
    <source>
        <dbReference type="EMBL" id="KHS56946.1"/>
    </source>
</evidence>
<dbReference type="HAMAP" id="MF_00978">
    <property type="entry name" value="Bifunct_BirA"/>
    <property type="match status" value="1"/>
</dbReference>
<keyword evidence="1 2" id="KW-0436">Ligase</keyword>
<evidence type="ECO:0000256" key="2">
    <source>
        <dbReference type="HAMAP-Rule" id="MF_00978"/>
    </source>
</evidence>
<dbReference type="InterPro" id="IPR004408">
    <property type="entry name" value="Biotin_CoA_COase_ligase"/>
</dbReference>
<comment type="caution">
    <text evidence="2">Lacks conserved residue(s) required for the propagation of feature annotation.</text>
</comment>
<dbReference type="PANTHER" id="PTHR12835">
    <property type="entry name" value="BIOTIN PROTEIN LIGASE"/>
    <property type="match status" value="1"/>
</dbReference>
<dbReference type="PROSITE" id="PS51733">
    <property type="entry name" value="BPL_LPL_CATALYTIC"/>
    <property type="match status" value="1"/>
</dbReference>
<keyword evidence="2" id="KW-0067">ATP-binding</keyword>
<dbReference type="InterPro" id="IPR036388">
    <property type="entry name" value="WH-like_DNA-bd_sf"/>
</dbReference>
<evidence type="ECO:0000256" key="1">
    <source>
        <dbReference type="ARBA" id="ARBA00022598"/>
    </source>
</evidence>
<dbReference type="InterPro" id="IPR030855">
    <property type="entry name" value="Bifunct_BirA"/>
</dbReference>
<dbReference type="EMBL" id="JWHR01000099">
    <property type="protein sequence ID" value="KHS56946.1"/>
    <property type="molecule type" value="Genomic_DNA"/>
</dbReference>
<dbReference type="AlphaFoldDB" id="A0A0B3VJH6"/>
<dbReference type="OrthoDB" id="9807064at2"/>
<comment type="function">
    <text evidence="2">Acts both as a biotin--[acetyl-CoA-carboxylase] ligase and a repressor.</text>
</comment>
<dbReference type="GO" id="GO:0006355">
    <property type="term" value="P:regulation of DNA-templated transcription"/>
    <property type="evidence" value="ECO:0007669"/>
    <property type="project" value="UniProtKB-UniRule"/>
</dbReference>
<dbReference type="InterPro" id="IPR011991">
    <property type="entry name" value="ArsR-like_HTH"/>
</dbReference>
<feature type="DNA-binding region" description="H-T-H motif" evidence="2">
    <location>
        <begin position="19"/>
        <end position="38"/>
    </location>
</feature>
<keyword evidence="2" id="KW-0092">Biotin</keyword>
<name>A0A0B3VJH6_9FIRM</name>
<dbReference type="GO" id="GO:0009249">
    <property type="term" value="P:protein lipoylation"/>
    <property type="evidence" value="ECO:0007669"/>
    <property type="project" value="UniProtKB-ARBA"/>
</dbReference>
<keyword evidence="2" id="KW-0804">Transcription</keyword>
<reference evidence="4 5" key="1">
    <citation type="submission" date="2014-12" db="EMBL/GenBank/DDBJ databases">
        <title>Draft genome sequence of Terrisporobacter sp. 08-306576, isolated from the blood culture of a bacteremia patient.</title>
        <authorList>
            <person name="Lund L.C."/>
            <person name="Sydenham T.V."/>
            <person name="Hogh S.V."/>
            <person name="Skov M.N."/>
            <person name="Kemp M."/>
            <person name="Justesen U.S."/>
        </authorList>
    </citation>
    <scope>NUCLEOTIDE SEQUENCE [LARGE SCALE GENOMIC DNA]</scope>
    <source>
        <strain evidence="4 5">08-306576</strain>
    </source>
</reference>
<proteinExistence type="inferred from homology"/>
<keyword evidence="2" id="KW-0238">DNA-binding</keyword>
<dbReference type="Pfam" id="PF08279">
    <property type="entry name" value="HTH_11"/>
    <property type="match status" value="1"/>
</dbReference>
<dbReference type="PANTHER" id="PTHR12835:SF5">
    <property type="entry name" value="BIOTIN--PROTEIN LIGASE"/>
    <property type="match status" value="1"/>
</dbReference>
<keyword evidence="2" id="KW-0547">Nucleotide-binding</keyword>
<dbReference type="GO" id="GO:0005524">
    <property type="term" value="F:ATP binding"/>
    <property type="evidence" value="ECO:0007669"/>
    <property type="project" value="UniProtKB-UniRule"/>
</dbReference>
<dbReference type="Proteomes" id="UP000031189">
    <property type="component" value="Unassembled WGS sequence"/>
</dbReference>
<organism evidence="4 5">
    <name type="scientific">Terrisporobacter othiniensis</name>
    <dbReference type="NCBI Taxonomy" id="1577792"/>
    <lineage>
        <taxon>Bacteria</taxon>
        <taxon>Bacillati</taxon>
        <taxon>Bacillota</taxon>
        <taxon>Clostridia</taxon>
        <taxon>Peptostreptococcales</taxon>
        <taxon>Peptostreptococcaceae</taxon>
        <taxon>Terrisporobacter</taxon>
    </lineage>
</organism>
<dbReference type="GO" id="GO:0003677">
    <property type="term" value="F:DNA binding"/>
    <property type="evidence" value="ECO:0007669"/>
    <property type="project" value="UniProtKB-UniRule"/>
</dbReference>
<dbReference type="SUPFAM" id="SSF46785">
    <property type="entry name" value="Winged helix' DNA-binding domain"/>
    <property type="match status" value="1"/>
</dbReference>
<dbReference type="GO" id="GO:0004077">
    <property type="term" value="F:biotin--[biotin carboxyl-carrier protein] ligase activity"/>
    <property type="evidence" value="ECO:0007669"/>
    <property type="project" value="UniProtKB-UniRule"/>
</dbReference>
<evidence type="ECO:0000259" key="3">
    <source>
        <dbReference type="PROSITE" id="PS51733"/>
    </source>
</evidence>
<dbReference type="CDD" id="cd16442">
    <property type="entry name" value="BPL"/>
    <property type="match status" value="1"/>
</dbReference>
<dbReference type="Pfam" id="PF03099">
    <property type="entry name" value="BPL_LplA_LipB"/>
    <property type="match status" value="1"/>
</dbReference>
<keyword evidence="2" id="KW-0678">Repressor</keyword>
<dbReference type="InterPro" id="IPR008988">
    <property type="entry name" value="Transcriptional_repressor_C"/>
</dbReference>
<comment type="caution">
    <text evidence="4">The sequence shown here is derived from an EMBL/GenBank/DDBJ whole genome shotgun (WGS) entry which is preliminary data.</text>
</comment>
<dbReference type="InterPro" id="IPR045864">
    <property type="entry name" value="aa-tRNA-synth_II/BPL/LPL"/>
</dbReference>
<comment type="catalytic activity">
    <reaction evidence="2">
        <text>biotin + L-lysyl-[protein] + ATP = N(6)-biotinyl-L-lysyl-[protein] + AMP + diphosphate + H(+)</text>
        <dbReference type="Rhea" id="RHEA:11756"/>
        <dbReference type="Rhea" id="RHEA-COMP:9752"/>
        <dbReference type="Rhea" id="RHEA-COMP:10505"/>
        <dbReference type="ChEBI" id="CHEBI:15378"/>
        <dbReference type="ChEBI" id="CHEBI:29969"/>
        <dbReference type="ChEBI" id="CHEBI:30616"/>
        <dbReference type="ChEBI" id="CHEBI:33019"/>
        <dbReference type="ChEBI" id="CHEBI:57586"/>
        <dbReference type="ChEBI" id="CHEBI:83144"/>
        <dbReference type="ChEBI" id="CHEBI:456215"/>
        <dbReference type="EC" id="6.3.4.15"/>
    </reaction>
</comment>
<dbReference type="CDD" id="cd00090">
    <property type="entry name" value="HTH_ARSR"/>
    <property type="match status" value="1"/>
</dbReference>
<dbReference type="GO" id="GO:0005737">
    <property type="term" value="C:cytoplasm"/>
    <property type="evidence" value="ECO:0007669"/>
    <property type="project" value="TreeGrafter"/>
</dbReference>
<dbReference type="Gene3D" id="1.10.10.10">
    <property type="entry name" value="Winged helix-like DNA-binding domain superfamily/Winged helix DNA-binding domain"/>
    <property type="match status" value="1"/>
</dbReference>
<dbReference type="NCBIfam" id="TIGR00121">
    <property type="entry name" value="birA_ligase"/>
    <property type="match status" value="1"/>
</dbReference>
<dbReference type="EC" id="6.3.4.15" evidence="2"/>
<dbReference type="Gene3D" id="3.30.930.10">
    <property type="entry name" value="Bira Bifunctional Protein, Domain 2"/>
    <property type="match status" value="1"/>
</dbReference>
<dbReference type="Gene3D" id="2.30.30.100">
    <property type="match status" value="1"/>
</dbReference>
<dbReference type="GO" id="GO:0016740">
    <property type="term" value="F:transferase activity"/>
    <property type="evidence" value="ECO:0007669"/>
    <property type="project" value="UniProtKB-ARBA"/>
</dbReference>
<feature type="binding site" evidence="2">
    <location>
        <position position="114"/>
    </location>
    <ligand>
        <name>biotin</name>
        <dbReference type="ChEBI" id="CHEBI:57586"/>
    </ligand>
</feature>
<accession>A0A0B3VJH6</accession>
<dbReference type="InterPro" id="IPR004143">
    <property type="entry name" value="BPL_LPL_catalytic"/>
</dbReference>
<dbReference type="SUPFAM" id="SSF55681">
    <property type="entry name" value="Class II aaRS and biotin synthetases"/>
    <property type="match status" value="1"/>
</dbReference>
<keyword evidence="2" id="KW-0805">Transcription regulation</keyword>
<feature type="domain" description="BPL/LPL catalytic" evidence="3">
    <location>
        <begin position="68"/>
        <end position="254"/>
    </location>
</feature>
<protein>
    <recommendedName>
        <fullName evidence="2">Bifunctional ligase/repressor BirA</fullName>
    </recommendedName>
    <alternativeName>
        <fullName evidence="2">Biotin--[acetyl-CoA-carboxylase] ligase</fullName>
        <ecNumber evidence="2">6.3.4.15</ecNumber>
    </alternativeName>
    <alternativeName>
        <fullName evidence="2">Biotin--protein ligase</fullName>
    </alternativeName>
    <alternativeName>
        <fullName evidence="2">Biotin-[acetyl-CoA carboxylase] synthetase</fullName>
    </alternativeName>
</protein>
<comment type="similarity">
    <text evidence="2">Belongs to the biotin--protein ligase family.</text>
</comment>
<dbReference type="InterPro" id="IPR036390">
    <property type="entry name" value="WH_DNA-bd_sf"/>
</dbReference>
<dbReference type="RefSeq" id="WP_039680021.1">
    <property type="nucleotide sequence ID" value="NZ_JWHR01000099.1"/>
</dbReference>
<dbReference type="SUPFAM" id="SSF50037">
    <property type="entry name" value="C-terminal domain of transcriptional repressors"/>
    <property type="match status" value="1"/>
</dbReference>
<dbReference type="InterPro" id="IPR013196">
    <property type="entry name" value="HTH_11"/>
</dbReference>
<keyword evidence="5" id="KW-1185">Reference proteome</keyword>